<dbReference type="GO" id="GO:0005991">
    <property type="term" value="P:trehalose metabolic process"/>
    <property type="evidence" value="ECO:0007669"/>
    <property type="project" value="InterPro"/>
</dbReference>
<dbReference type="Proteomes" id="UP000502287">
    <property type="component" value="Chromosome"/>
</dbReference>
<dbReference type="Proteomes" id="UP000276901">
    <property type="component" value="Unassembled WGS sequence"/>
</dbReference>
<dbReference type="GO" id="GO:0003700">
    <property type="term" value="F:DNA-binding transcription factor activity"/>
    <property type="evidence" value="ECO:0007669"/>
    <property type="project" value="TreeGrafter"/>
</dbReference>
<dbReference type="EMBL" id="RKQT01000001">
    <property type="protein sequence ID" value="RPE96371.1"/>
    <property type="molecule type" value="Genomic_DNA"/>
</dbReference>
<evidence type="ECO:0000313" key="7">
    <source>
        <dbReference type="Proteomes" id="UP000276901"/>
    </source>
</evidence>
<protein>
    <submittedName>
        <fullName evidence="6">LacI family transcriptional regulator</fullName>
    </submittedName>
    <submittedName>
        <fullName evidence="5">Trehalose operon repressor</fullName>
    </submittedName>
</protein>
<organism evidence="5 8">
    <name type="scientific">Frederiksenia canicola</name>
    <dbReference type="NCBI Taxonomy" id="123824"/>
    <lineage>
        <taxon>Bacteria</taxon>
        <taxon>Pseudomonadati</taxon>
        <taxon>Pseudomonadota</taxon>
        <taxon>Gammaproteobacteria</taxon>
        <taxon>Pasteurellales</taxon>
        <taxon>Pasteurellaceae</taxon>
        <taxon>Frederiksenia</taxon>
    </lineage>
</organism>
<accession>A0AAE7C2L7</accession>
<evidence type="ECO:0000313" key="6">
    <source>
        <dbReference type="EMBL" id="RPE96371.1"/>
    </source>
</evidence>
<keyword evidence="2" id="KW-0238">DNA-binding</keyword>
<reference evidence="5 8" key="1">
    <citation type="submission" date="2016-03" db="EMBL/GenBank/DDBJ databases">
        <authorList>
            <person name="Hansen M.J."/>
            <person name="Bojesen A.M."/>
            <person name="Planet P."/>
        </authorList>
    </citation>
    <scope>NUCLEOTIDE SEQUENCE [LARGE SCALE GENOMIC DNA]</scope>
    <source>
        <strain evidence="5 8">HPA 21</strain>
    </source>
</reference>
<evidence type="ECO:0000313" key="5">
    <source>
        <dbReference type="EMBL" id="QIM65204.1"/>
    </source>
</evidence>
<evidence type="ECO:0000256" key="2">
    <source>
        <dbReference type="ARBA" id="ARBA00023125"/>
    </source>
</evidence>
<name>A0AAE7C2L7_9PAST</name>
<dbReference type="SUPFAM" id="SSF47413">
    <property type="entry name" value="lambda repressor-like DNA-binding domains"/>
    <property type="match status" value="1"/>
</dbReference>
<keyword evidence="1" id="KW-0805">Transcription regulation</keyword>
<dbReference type="GO" id="GO:0000976">
    <property type="term" value="F:transcription cis-regulatory region binding"/>
    <property type="evidence" value="ECO:0007669"/>
    <property type="project" value="TreeGrafter"/>
</dbReference>
<dbReference type="CDD" id="cd01542">
    <property type="entry name" value="PBP1_TreR-like"/>
    <property type="match status" value="1"/>
</dbReference>
<dbReference type="RefSeq" id="WP_123956268.1">
    <property type="nucleotide sequence ID" value="NZ_CP015029.1"/>
</dbReference>
<dbReference type="InterPro" id="IPR028082">
    <property type="entry name" value="Peripla_BP_I"/>
</dbReference>
<feature type="domain" description="HTH lacI-type" evidence="4">
    <location>
        <begin position="4"/>
        <end position="58"/>
    </location>
</feature>
<dbReference type="SUPFAM" id="SSF53822">
    <property type="entry name" value="Periplasmic binding protein-like I"/>
    <property type="match status" value="1"/>
</dbReference>
<gene>
    <name evidence="5" type="ORF">A4G17_07025</name>
    <name evidence="6" type="ORF">EDC49_0761</name>
</gene>
<dbReference type="Gene3D" id="1.10.260.40">
    <property type="entry name" value="lambda repressor-like DNA-binding domains"/>
    <property type="match status" value="1"/>
</dbReference>
<reference evidence="6 7" key="2">
    <citation type="submission" date="2018-11" db="EMBL/GenBank/DDBJ databases">
        <title>Genomic Encyclopedia of Type Strains, Phase IV (KMG-IV): sequencing the most valuable type-strain genomes for metagenomic binning, comparative biology and taxonomic classification.</title>
        <authorList>
            <person name="Goeker M."/>
        </authorList>
    </citation>
    <scope>NUCLEOTIDE SEQUENCE [LARGE SCALE GENOMIC DNA]</scope>
    <source>
        <strain evidence="6 7">DSM 25797</strain>
    </source>
</reference>
<dbReference type="GO" id="GO:0045892">
    <property type="term" value="P:negative regulation of DNA-templated transcription"/>
    <property type="evidence" value="ECO:0007669"/>
    <property type="project" value="InterPro"/>
</dbReference>
<keyword evidence="3" id="KW-0804">Transcription</keyword>
<dbReference type="PANTHER" id="PTHR30146:SF146">
    <property type="entry name" value="HTH-TYPE TRANSCRIPTIONAL REGULATOR TRER"/>
    <property type="match status" value="1"/>
</dbReference>
<dbReference type="NCBIfam" id="TIGR02405">
    <property type="entry name" value="trehalos_R_Ecol"/>
    <property type="match status" value="1"/>
</dbReference>
<dbReference type="Pfam" id="PF00356">
    <property type="entry name" value="LacI"/>
    <property type="match status" value="1"/>
</dbReference>
<dbReference type="PROSITE" id="PS50932">
    <property type="entry name" value="HTH_LACI_2"/>
    <property type="match status" value="1"/>
</dbReference>
<dbReference type="AlphaFoldDB" id="A0AAE7C2L7"/>
<dbReference type="InterPro" id="IPR046335">
    <property type="entry name" value="LacI/GalR-like_sensor"/>
</dbReference>
<dbReference type="KEGG" id="fcl:A4G17_07025"/>
<dbReference type="InterPro" id="IPR010982">
    <property type="entry name" value="Lambda_DNA-bd_dom_sf"/>
</dbReference>
<dbReference type="EMBL" id="CP015029">
    <property type="protein sequence ID" value="QIM65204.1"/>
    <property type="molecule type" value="Genomic_DNA"/>
</dbReference>
<dbReference type="PROSITE" id="PS00356">
    <property type="entry name" value="HTH_LACI_1"/>
    <property type="match status" value="1"/>
</dbReference>
<dbReference type="PANTHER" id="PTHR30146">
    <property type="entry name" value="LACI-RELATED TRANSCRIPTIONAL REPRESSOR"/>
    <property type="match status" value="1"/>
</dbReference>
<sequence length="313" mass="34999">MKKLTINDIAQLSGVGKSTVSRVLNNDPNVSSVTREKVEKIIREQGFQPSKSARAMRGVKNRAVGIIVTRLTSSAENQALSGILPLLYAEQCEPIIVESQFKPSLVKDHLKFFQKRGVDGVILFAFSELDEAMLNGWQQKMVVIARRYPSISSVCYDDHKAVTMLMERLYQQGHRHIHYLGVKDADQTTGFTRHQAYLQFCQQYNLPIRSIQGELGYDWAYRNVQAVISEPISAIVCATDTQAIGVVKYLQEQQRSDIQVCGVGNNPLLHFLFPNVISVDLGFSAVGDFVVDQLFVLLKGEPIQHTVVACQLS</sequence>
<dbReference type="CDD" id="cd01392">
    <property type="entry name" value="HTH_LacI"/>
    <property type="match status" value="1"/>
</dbReference>
<dbReference type="Gene3D" id="3.40.50.2300">
    <property type="match status" value="2"/>
</dbReference>
<evidence type="ECO:0000259" key="4">
    <source>
        <dbReference type="PROSITE" id="PS50932"/>
    </source>
</evidence>
<dbReference type="Pfam" id="PF13377">
    <property type="entry name" value="Peripla_BP_3"/>
    <property type="match status" value="1"/>
</dbReference>
<dbReference type="PRINTS" id="PR00036">
    <property type="entry name" value="HTHLACI"/>
</dbReference>
<keyword evidence="7" id="KW-1185">Reference proteome</keyword>
<evidence type="ECO:0000256" key="1">
    <source>
        <dbReference type="ARBA" id="ARBA00023015"/>
    </source>
</evidence>
<evidence type="ECO:0000313" key="8">
    <source>
        <dbReference type="Proteomes" id="UP000502287"/>
    </source>
</evidence>
<evidence type="ECO:0000256" key="3">
    <source>
        <dbReference type="ARBA" id="ARBA00023163"/>
    </source>
</evidence>
<proteinExistence type="predicted"/>
<dbReference type="InterPro" id="IPR012771">
    <property type="entry name" value="Trehalos_R_gpbac"/>
</dbReference>
<dbReference type="SMART" id="SM00354">
    <property type="entry name" value="HTH_LACI"/>
    <property type="match status" value="1"/>
</dbReference>
<dbReference type="InterPro" id="IPR000843">
    <property type="entry name" value="HTH_LacI"/>
</dbReference>